<keyword evidence="1" id="KW-0732">Signal</keyword>
<accession>A0A0M3HWA5</accession>
<dbReference type="WBParaSite" id="ALUE_0000738701-mRNA-1">
    <property type="protein sequence ID" value="ALUE_0000738701-mRNA-1"/>
    <property type="gene ID" value="ALUE_0000738701"/>
</dbReference>
<evidence type="ECO:0000313" key="3">
    <source>
        <dbReference type="WBParaSite" id="ALUE_0000738701-mRNA-1"/>
    </source>
</evidence>
<dbReference type="Proteomes" id="UP000036681">
    <property type="component" value="Unplaced"/>
</dbReference>
<protein>
    <submittedName>
        <fullName evidence="3">Uncharacterized protein</fullName>
    </submittedName>
</protein>
<dbReference type="AlphaFoldDB" id="A0A0M3HWA5"/>
<feature type="signal peptide" evidence="1">
    <location>
        <begin position="1"/>
        <end position="24"/>
    </location>
</feature>
<sequence>MAINSISCLITMLAITVAVSTLESSEIRMLESEYGKRGNSYRSFFNPNGELIYNRQIAMNSTYNIILLFYTEFLLSRTIFQGLSSPLIRFGKRTPPEEDLLGRFTRDPQQRIVTDETVLRFGRSSAPAAA</sequence>
<organism evidence="2 3">
    <name type="scientific">Ascaris lumbricoides</name>
    <name type="common">Giant roundworm</name>
    <dbReference type="NCBI Taxonomy" id="6252"/>
    <lineage>
        <taxon>Eukaryota</taxon>
        <taxon>Metazoa</taxon>
        <taxon>Ecdysozoa</taxon>
        <taxon>Nematoda</taxon>
        <taxon>Chromadorea</taxon>
        <taxon>Rhabditida</taxon>
        <taxon>Spirurina</taxon>
        <taxon>Ascaridomorpha</taxon>
        <taxon>Ascaridoidea</taxon>
        <taxon>Ascarididae</taxon>
        <taxon>Ascaris</taxon>
    </lineage>
</organism>
<name>A0A0M3HWA5_ASCLU</name>
<evidence type="ECO:0000313" key="2">
    <source>
        <dbReference type="Proteomes" id="UP000036681"/>
    </source>
</evidence>
<reference evidence="3" key="1">
    <citation type="submission" date="2017-02" db="UniProtKB">
        <authorList>
            <consortium name="WormBaseParasite"/>
        </authorList>
    </citation>
    <scope>IDENTIFICATION</scope>
</reference>
<proteinExistence type="predicted"/>
<evidence type="ECO:0000256" key="1">
    <source>
        <dbReference type="SAM" id="SignalP"/>
    </source>
</evidence>
<keyword evidence="2" id="KW-1185">Reference proteome</keyword>
<feature type="chain" id="PRO_5005656440" evidence="1">
    <location>
        <begin position="25"/>
        <end position="130"/>
    </location>
</feature>